<dbReference type="STRING" id="550983.A4R26_32135"/>
<keyword evidence="3" id="KW-1185">Reference proteome</keyword>
<dbReference type="SUPFAM" id="SSF51197">
    <property type="entry name" value="Clavaminate synthase-like"/>
    <property type="match status" value="1"/>
</dbReference>
<dbReference type="AlphaFoldDB" id="A0A1V9EJH2"/>
<dbReference type="SMART" id="SM00558">
    <property type="entry name" value="JmjC"/>
    <property type="match status" value="1"/>
</dbReference>
<reference evidence="3" key="1">
    <citation type="submission" date="2016-04" db="EMBL/GenBank/DDBJ databases">
        <authorList>
            <person name="Chen L."/>
            <person name="Zhuang W."/>
            <person name="Wang G."/>
        </authorList>
    </citation>
    <scope>NUCLEOTIDE SEQUENCE [LARGE SCALE GENOMIC DNA]</scope>
    <source>
        <strain evidence="3">208</strain>
    </source>
</reference>
<gene>
    <name evidence="2" type="ORF">A4R26_32135</name>
</gene>
<dbReference type="PANTHER" id="PTHR12461">
    <property type="entry name" value="HYPOXIA-INDUCIBLE FACTOR 1 ALPHA INHIBITOR-RELATED"/>
    <property type="match status" value="1"/>
</dbReference>
<feature type="domain" description="JmjC" evidence="1">
    <location>
        <begin position="116"/>
        <end position="267"/>
    </location>
</feature>
<dbReference type="Proteomes" id="UP000192276">
    <property type="component" value="Unassembled WGS sequence"/>
</dbReference>
<dbReference type="InterPro" id="IPR003347">
    <property type="entry name" value="JmjC_dom"/>
</dbReference>
<proteinExistence type="predicted"/>
<dbReference type="InterPro" id="IPR041667">
    <property type="entry name" value="Cupin_8"/>
</dbReference>
<dbReference type="PROSITE" id="PS51184">
    <property type="entry name" value="JMJC"/>
    <property type="match status" value="1"/>
</dbReference>
<dbReference type="EMBL" id="LWBP01000249">
    <property type="protein sequence ID" value="OQP46202.1"/>
    <property type="molecule type" value="Genomic_DNA"/>
</dbReference>
<comment type="caution">
    <text evidence="2">The sequence shown here is derived from an EMBL/GenBank/DDBJ whole genome shotgun (WGS) entry which is preliminary data.</text>
</comment>
<dbReference type="Pfam" id="PF13621">
    <property type="entry name" value="Cupin_8"/>
    <property type="match status" value="1"/>
</dbReference>
<evidence type="ECO:0000313" key="3">
    <source>
        <dbReference type="Proteomes" id="UP000192276"/>
    </source>
</evidence>
<dbReference type="Gene3D" id="2.60.120.650">
    <property type="entry name" value="Cupin"/>
    <property type="match status" value="1"/>
</dbReference>
<organism evidence="2 3">
    <name type="scientific">Niastella populi</name>
    <dbReference type="NCBI Taxonomy" id="550983"/>
    <lineage>
        <taxon>Bacteria</taxon>
        <taxon>Pseudomonadati</taxon>
        <taxon>Bacteroidota</taxon>
        <taxon>Chitinophagia</taxon>
        <taxon>Chitinophagales</taxon>
        <taxon>Chitinophagaceae</taxon>
        <taxon>Niastella</taxon>
    </lineage>
</organism>
<dbReference type="OrthoDB" id="2942327at2"/>
<dbReference type="PANTHER" id="PTHR12461:SF105">
    <property type="entry name" value="HYPOXIA-INDUCIBLE FACTOR 1-ALPHA INHIBITOR"/>
    <property type="match status" value="1"/>
</dbReference>
<evidence type="ECO:0000259" key="1">
    <source>
        <dbReference type="PROSITE" id="PS51184"/>
    </source>
</evidence>
<protein>
    <recommendedName>
        <fullName evidence="1">JmjC domain-containing protein</fullName>
    </recommendedName>
</protein>
<dbReference type="RefSeq" id="WP_081171114.1">
    <property type="nucleotide sequence ID" value="NZ_LWBP01000249.1"/>
</dbReference>
<name>A0A1V9EJH2_9BACT</name>
<sequence>MKLDRVRDLTKERFVDEYLLPHKPVIITDAMDNWDIDKFGPVQLEKAFGDLEVQIYNDLFELQTIDTLGTYLKDNFNKPVNEERSHEYIRWYTQLKEIDFYWSDAVFKELEKSWCHPYFLPNDSFAIPYGLDGKQINANEELFPYKGLFISGKGARTRLHRDPFNSNAILCQFYGEKKIFLFDPEQAEFVMNDNEFVDIAKVDYDKFPQYAKATCTYEDTLAPGEIIYFPAGWFHDVTSATDSISITWNFVYVSELQALCAYVEKHPNDDQLEILKYFLKDMIDQDADAEAITDFLKKTV</sequence>
<evidence type="ECO:0000313" key="2">
    <source>
        <dbReference type="EMBL" id="OQP46202.1"/>
    </source>
</evidence>
<accession>A0A1V9EJH2</accession>